<dbReference type="GO" id="GO:0005829">
    <property type="term" value="C:cytosol"/>
    <property type="evidence" value="ECO:0007669"/>
    <property type="project" value="TreeGrafter"/>
</dbReference>
<dbReference type="InterPro" id="IPR000150">
    <property type="entry name" value="Cof"/>
</dbReference>
<dbReference type="AlphaFoldDB" id="A0A942TAI4"/>
<dbReference type="Gene3D" id="3.40.50.1000">
    <property type="entry name" value="HAD superfamily/HAD-like"/>
    <property type="match status" value="1"/>
</dbReference>
<dbReference type="InterPro" id="IPR036412">
    <property type="entry name" value="HAD-like_sf"/>
</dbReference>
<dbReference type="InterPro" id="IPR006379">
    <property type="entry name" value="HAD-SF_hydro_IIB"/>
</dbReference>
<dbReference type="GO" id="GO:0016791">
    <property type="term" value="F:phosphatase activity"/>
    <property type="evidence" value="ECO:0007669"/>
    <property type="project" value="TreeGrafter"/>
</dbReference>
<evidence type="ECO:0000313" key="2">
    <source>
        <dbReference type="Proteomes" id="UP000681414"/>
    </source>
</evidence>
<dbReference type="NCBIfam" id="TIGR01484">
    <property type="entry name" value="HAD-SF-IIB"/>
    <property type="match status" value="1"/>
</dbReference>
<dbReference type="RefSeq" id="WP_213123358.1">
    <property type="nucleotide sequence ID" value="NZ_JAGYPG010000001.1"/>
</dbReference>
<dbReference type="InterPro" id="IPR023214">
    <property type="entry name" value="HAD_sf"/>
</dbReference>
<dbReference type="PROSITE" id="PS01229">
    <property type="entry name" value="COF_2"/>
    <property type="match status" value="1"/>
</dbReference>
<gene>
    <name evidence="1" type="ORF">KHA97_03505</name>
</gene>
<protein>
    <submittedName>
        <fullName evidence="1">HAD family phosphatase</fullName>
    </submittedName>
</protein>
<evidence type="ECO:0000313" key="1">
    <source>
        <dbReference type="EMBL" id="MBS4194145.1"/>
    </source>
</evidence>
<reference evidence="1 2" key="1">
    <citation type="submission" date="2021-05" db="EMBL/GenBank/DDBJ databases">
        <title>Novel Bacillus species.</title>
        <authorList>
            <person name="Liu G."/>
        </authorList>
    </citation>
    <scope>NUCLEOTIDE SEQUENCE [LARGE SCALE GENOMIC DNA]</scope>
    <source>
        <strain evidence="2">FJAT-49780</strain>
    </source>
</reference>
<dbReference type="PANTHER" id="PTHR10000">
    <property type="entry name" value="PHOSPHOSERINE PHOSPHATASE"/>
    <property type="match status" value="1"/>
</dbReference>
<proteinExistence type="predicted"/>
<accession>A0A942TAI4</accession>
<dbReference type="Gene3D" id="3.30.1240.10">
    <property type="match status" value="1"/>
</dbReference>
<keyword evidence="2" id="KW-1185">Reference proteome</keyword>
<dbReference type="GO" id="GO:0000287">
    <property type="term" value="F:magnesium ion binding"/>
    <property type="evidence" value="ECO:0007669"/>
    <property type="project" value="TreeGrafter"/>
</dbReference>
<dbReference type="SFLD" id="SFLDS00003">
    <property type="entry name" value="Haloacid_Dehalogenase"/>
    <property type="match status" value="1"/>
</dbReference>
<dbReference type="EMBL" id="JAGYPG010000001">
    <property type="protein sequence ID" value="MBS4194145.1"/>
    <property type="molecule type" value="Genomic_DNA"/>
</dbReference>
<dbReference type="PANTHER" id="PTHR10000:SF8">
    <property type="entry name" value="HAD SUPERFAMILY HYDROLASE-LIKE, TYPE 3"/>
    <property type="match status" value="1"/>
</dbReference>
<dbReference type="SUPFAM" id="SSF56784">
    <property type="entry name" value="HAD-like"/>
    <property type="match status" value="1"/>
</dbReference>
<organism evidence="1 2">
    <name type="scientific">Lederbergia citri</name>
    <dbReference type="NCBI Taxonomy" id="2833580"/>
    <lineage>
        <taxon>Bacteria</taxon>
        <taxon>Bacillati</taxon>
        <taxon>Bacillota</taxon>
        <taxon>Bacilli</taxon>
        <taxon>Bacillales</taxon>
        <taxon>Bacillaceae</taxon>
        <taxon>Lederbergia</taxon>
    </lineage>
</organism>
<sequence>MTYKMVALDIDGTLLNSEGKIPDLHKQIIQRAHNDGVYIVLATGRYFMQAKPIMDELNYEGILISNDGAVSIDGKTYEVVCENSFLIDDVSHFIKACRKEKVQFAMITAFNYYVESISQNHKENCNQYGIKYTSCEDVLTLSEKVMKFSIMDTSKIGGWQHLEVPKTLRLRVDSEFWKEYMLKQATKTSAIKEIANKLSIDSSEIIAIGDQFNDLDMIEYAGMGIAMGNAPKDVKDKANDVTLSNDENGVYHALNKYLFN</sequence>
<dbReference type="Pfam" id="PF08282">
    <property type="entry name" value="Hydrolase_3"/>
    <property type="match status" value="1"/>
</dbReference>
<dbReference type="CDD" id="cd07516">
    <property type="entry name" value="HAD_Pase"/>
    <property type="match status" value="1"/>
</dbReference>
<name>A0A942TAI4_9BACI</name>
<dbReference type="NCBIfam" id="TIGR00099">
    <property type="entry name" value="Cof-subfamily"/>
    <property type="match status" value="1"/>
</dbReference>
<dbReference type="Proteomes" id="UP000681414">
    <property type="component" value="Unassembled WGS sequence"/>
</dbReference>
<dbReference type="SFLD" id="SFLDG01140">
    <property type="entry name" value="C2.B:_Phosphomannomutase_and_P"/>
    <property type="match status" value="1"/>
</dbReference>
<comment type="caution">
    <text evidence="1">The sequence shown here is derived from an EMBL/GenBank/DDBJ whole genome shotgun (WGS) entry which is preliminary data.</text>
</comment>